<gene>
    <name evidence="4" type="ORF">SAMN05216218_10918</name>
</gene>
<evidence type="ECO:0000313" key="5">
    <source>
        <dbReference type="Proteomes" id="UP000199076"/>
    </source>
</evidence>
<dbReference type="Proteomes" id="UP000199076">
    <property type="component" value="Unassembled WGS sequence"/>
</dbReference>
<keyword evidence="5" id="KW-1185">Reference proteome</keyword>
<dbReference type="InterPro" id="IPR003265">
    <property type="entry name" value="HhH-GPD_domain"/>
</dbReference>
<name>A0A1G7NIX0_9EURY</name>
<dbReference type="CDD" id="cd00056">
    <property type="entry name" value="ENDO3c"/>
    <property type="match status" value="1"/>
</dbReference>
<dbReference type="SMART" id="SM00478">
    <property type="entry name" value="ENDO3c"/>
    <property type="match status" value="1"/>
</dbReference>
<keyword evidence="2" id="KW-0234">DNA repair</keyword>
<dbReference type="RefSeq" id="WP_092692719.1">
    <property type="nucleotide sequence ID" value="NZ_FNBK01000009.1"/>
</dbReference>
<dbReference type="AlphaFoldDB" id="A0A1G7NIX0"/>
<evidence type="ECO:0000313" key="4">
    <source>
        <dbReference type="EMBL" id="SDF73847.1"/>
    </source>
</evidence>
<accession>A0A1G7NIX0</accession>
<dbReference type="STRING" id="660518.SAMN05216218_10918"/>
<protein>
    <submittedName>
        <fullName evidence="4">DNA-3-methyladenine glycosylase II</fullName>
    </submittedName>
</protein>
<dbReference type="GO" id="GO:0043916">
    <property type="term" value="F:DNA-7-methylguanine glycosylase activity"/>
    <property type="evidence" value="ECO:0007669"/>
    <property type="project" value="TreeGrafter"/>
</dbReference>
<dbReference type="OrthoDB" id="8200at2157"/>
<dbReference type="InterPro" id="IPR051912">
    <property type="entry name" value="Alkylbase_DNA_Glycosylase/TA"/>
</dbReference>
<dbReference type="GO" id="GO:0006307">
    <property type="term" value="P:DNA alkylation repair"/>
    <property type="evidence" value="ECO:0007669"/>
    <property type="project" value="TreeGrafter"/>
</dbReference>
<dbReference type="EMBL" id="FNBK01000009">
    <property type="protein sequence ID" value="SDF73847.1"/>
    <property type="molecule type" value="Genomic_DNA"/>
</dbReference>
<sequence>MTGPHDELATDTYLGPLIETHGRLTIEPADGFFQRFVTSILRQQVSMASAAATRERLFEAVDVTPAGIRQADDEVLRDAGLSRQKTRYVNNVAWAFEQRGWSKTYFEGMDDDAVRAELTDVTGVGTWTANMQLLFSLGREDVFPVGDLGVRKGMQTLFDADLTRAEMVDEANRWRPYRSFATLYLWRIEEDIAESVAEVVGE</sequence>
<reference evidence="5" key="1">
    <citation type="submission" date="2016-10" db="EMBL/GenBank/DDBJ databases">
        <authorList>
            <person name="Varghese N."/>
            <person name="Submissions S."/>
        </authorList>
    </citation>
    <scope>NUCLEOTIDE SEQUENCE [LARGE SCALE GENOMIC DNA]</scope>
    <source>
        <strain evidence="5">IBRC-M 10760</strain>
    </source>
</reference>
<dbReference type="SUPFAM" id="SSF48150">
    <property type="entry name" value="DNA-glycosylase"/>
    <property type="match status" value="1"/>
</dbReference>
<evidence type="ECO:0000256" key="2">
    <source>
        <dbReference type="ARBA" id="ARBA00023204"/>
    </source>
</evidence>
<dbReference type="GO" id="GO:0008725">
    <property type="term" value="F:DNA-3-methyladenine glycosylase activity"/>
    <property type="evidence" value="ECO:0007669"/>
    <property type="project" value="TreeGrafter"/>
</dbReference>
<proteinExistence type="predicted"/>
<organism evidence="4 5">
    <name type="scientific">Halorientalis regularis</name>
    <dbReference type="NCBI Taxonomy" id="660518"/>
    <lineage>
        <taxon>Archaea</taxon>
        <taxon>Methanobacteriati</taxon>
        <taxon>Methanobacteriota</taxon>
        <taxon>Stenosarchaea group</taxon>
        <taxon>Halobacteria</taxon>
        <taxon>Halobacteriales</taxon>
        <taxon>Haloarculaceae</taxon>
        <taxon>Halorientalis</taxon>
    </lineage>
</organism>
<dbReference type="GO" id="GO:0032131">
    <property type="term" value="F:alkylated DNA binding"/>
    <property type="evidence" value="ECO:0007669"/>
    <property type="project" value="TreeGrafter"/>
</dbReference>
<dbReference type="Pfam" id="PF00730">
    <property type="entry name" value="HhH-GPD"/>
    <property type="match status" value="1"/>
</dbReference>
<dbReference type="PANTHER" id="PTHR43003:SF5">
    <property type="entry name" value="DNA-3-METHYLADENINE GLYCOSYLASE"/>
    <property type="match status" value="1"/>
</dbReference>
<dbReference type="Gene3D" id="1.10.340.30">
    <property type="entry name" value="Hypothetical protein, domain 2"/>
    <property type="match status" value="1"/>
</dbReference>
<dbReference type="GO" id="GO:0006285">
    <property type="term" value="P:base-excision repair, AP site formation"/>
    <property type="evidence" value="ECO:0007669"/>
    <property type="project" value="TreeGrafter"/>
</dbReference>
<evidence type="ECO:0000259" key="3">
    <source>
        <dbReference type="SMART" id="SM00478"/>
    </source>
</evidence>
<feature type="domain" description="HhH-GPD" evidence="3">
    <location>
        <begin position="41"/>
        <end position="190"/>
    </location>
</feature>
<dbReference type="GO" id="GO:0032993">
    <property type="term" value="C:protein-DNA complex"/>
    <property type="evidence" value="ECO:0007669"/>
    <property type="project" value="TreeGrafter"/>
</dbReference>
<keyword evidence="1" id="KW-0227">DNA damage</keyword>
<evidence type="ECO:0000256" key="1">
    <source>
        <dbReference type="ARBA" id="ARBA00022763"/>
    </source>
</evidence>
<dbReference type="Gene3D" id="1.10.1670.40">
    <property type="match status" value="1"/>
</dbReference>
<dbReference type="PANTHER" id="PTHR43003">
    <property type="entry name" value="DNA-3-METHYLADENINE GLYCOSYLASE"/>
    <property type="match status" value="1"/>
</dbReference>
<dbReference type="InterPro" id="IPR011257">
    <property type="entry name" value="DNA_glycosylase"/>
</dbReference>